<gene>
    <name evidence="1" type="ORF">bsdtb5_34750</name>
</gene>
<dbReference type="AlphaFoldDB" id="A0A7R7EP85"/>
<dbReference type="Proteomes" id="UP000595897">
    <property type="component" value="Chromosome"/>
</dbReference>
<name>A0A7R7EP85_9FIRM</name>
<accession>A0A7R7EP85</accession>
<proteinExistence type="predicted"/>
<dbReference type="RefSeq" id="WP_271713247.1">
    <property type="nucleotide sequence ID" value="NZ_AP024169.1"/>
</dbReference>
<dbReference type="EMBL" id="AP024169">
    <property type="protein sequence ID" value="BCN32180.1"/>
    <property type="molecule type" value="Genomic_DNA"/>
</dbReference>
<organism evidence="1 2">
    <name type="scientific">Anaeromicropila herbilytica</name>
    <dbReference type="NCBI Taxonomy" id="2785025"/>
    <lineage>
        <taxon>Bacteria</taxon>
        <taxon>Bacillati</taxon>
        <taxon>Bacillota</taxon>
        <taxon>Clostridia</taxon>
        <taxon>Lachnospirales</taxon>
        <taxon>Lachnospiraceae</taxon>
        <taxon>Anaeromicropila</taxon>
    </lineage>
</organism>
<dbReference type="KEGG" id="ahb:bsdtb5_34750"/>
<sequence length="1066" mass="122499">MVDQEEQEYSRLPVIRKVKYRKKNGKHTFIVHYSEHFGMDYDCKLTLLRENKKVPNISQVVNKEKHIAQLTIEDSNYSYTNSNHSIILTCITYYGVFQSIPVKVLMETLEEVKIVMDDEQLTIFWKETIGRLRVKAIAFRITDIITNKTYVGISHLFGKVTIDKRSIGLSYKNPWKIKLLPLMEDNSYGPAYEDISILHGSIALQGSYYDRDGRLILRLLQNYYGELLVVVEENDEKEEYIVTSSGQEVKLQLKRPLHPARKNRLYVCKISKNYIGQKSNSLRLVAGIPRINKIEMTEDHRLIVSSKVQDDNQEAYFVEYQVIYQDKLWKQIVDIRENGEFDLGEIDSNHENITITASQIHDESSGPLYISTFNPEAPRITKLEHINGRLEISFTDVEADLYRIYIKKGDGQKLIYSIDDTKISISLYELGEDVQGVAVQAVYGIVSAGISDYVTPLLSEVEISFVQMESTVKKINNTSTARISWKEVPGCQYKYQFRNNDWILTEETEALIDIEPGEVDYFSIRLVSLDGRLEGPIIKIPIEELVIEQADFDGRFASIRWNDLNSNRVGFINSLNDSSVETTENIRKEKVTYLLKITRVLHDECIVVDSVAEIEGKELRFCQKDNYYQGTLSDDDYMVSVQSIYEGVNENRIHGRIIEKYQGVESTARPLLSSAYFFASEREKPYLYYKDQNSWEENKVAIYSNNSRISIPIEILGEINSVENDSFTLNKDVMNGKYILSIIQMIPTDEQRAKIREDYKDFIKRLEENEIKPYDLTVIMNLIGRFISQSTEDSLYYGLGYREEEGAIDLRPGMILRVEYASNQYCTSESGYYKSGYMANAVAEYEIASNRERDIEDQGYYLGLDAFFTTISNNAMLIQEPTKNQSMQAGGASGIDLANDMMHRAFYRLVLPTDLFLPNDDGESRLPYYMTIIAADQYSKLEEATLLLRSSGTITDTEVGAGYFMGRTIITPCIRIRVNGSDRIVPVGTTLEHVLNSEGFILPKKTERITKNIQVKRSISCDYINQHQITDNYVPICILRGIGGLYEDYETRLSLPLYSGDVIRIW</sequence>
<reference evidence="1 2" key="1">
    <citation type="submission" date="2020-11" db="EMBL/GenBank/DDBJ databases">
        <title>Draft genome sequencing of a Lachnospiraceae strain isolated from anoxic soil subjected to BSD treatment.</title>
        <authorList>
            <person name="Uek A."/>
            <person name="Tonouchi A."/>
        </authorList>
    </citation>
    <scope>NUCLEOTIDE SEQUENCE [LARGE SCALE GENOMIC DNA]</scope>
    <source>
        <strain evidence="1 2">TB5</strain>
    </source>
</reference>
<keyword evidence="2" id="KW-1185">Reference proteome</keyword>
<evidence type="ECO:0000313" key="2">
    <source>
        <dbReference type="Proteomes" id="UP000595897"/>
    </source>
</evidence>
<evidence type="ECO:0000313" key="1">
    <source>
        <dbReference type="EMBL" id="BCN32180.1"/>
    </source>
</evidence>
<protein>
    <submittedName>
        <fullName evidence="1">Uncharacterized protein</fullName>
    </submittedName>
</protein>